<gene>
    <name evidence="2" type="ORF">BT96DRAFT_949919</name>
</gene>
<evidence type="ECO:0000313" key="3">
    <source>
        <dbReference type="Proteomes" id="UP000799118"/>
    </source>
</evidence>
<dbReference type="EMBL" id="ML769999">
    <property type="protein sequence ID" value="KAE9385329.1"/>
    <property type="molecule type" value="Genomic_DNA"/>
</dbReference>
<sequence>MFSLRTVFAALLLCQTFLSAQASIAAIFPFYIYPDDGCTAWTTVFDSITANPDLLFYIVINPNSGPDDFDSNYQACVPELLALGNNVKILGYVDTGNGKRASFDVLDDIATYMGFPTAYRPSGIFFDDTSATSKFLSNYTAYATQVIFNPGENVADTSFFSIADFIVTAEDFYDDFSFPSSLVINSANPVGQQIVIIHDAPTTLPTSLMEEMATAGIAATFITSVDNSNAYNTTPPYWEQECAELTSLQ</sequence>
<evidence type="ECO:0000313" key="2">
    <source>
        <dbReference type="EMBL" id="KAE9385329.1"/>
    </source>
</evidence>
<evidence type="ECO:0000256" key="1">
    <source>
        <dbReference type="SAM" id="SignalP"/>
    </source>
</evidence>
<reference evidence="2" key="1">
    <citation type="journal article" date="2019" name="Environ. Microbiol.">
        <title>Fungal ecological strategies reflected in gene transcription - a case study of two litter decomposers.</title>
        <authorList>
            <person name="Barbi F."/>
            <person name="Kohler A."/>
            <person name="Barry K."/>
            <person name="Baskaran P."/>
            <person name="Daum C."/>
            <person name="Fauchery L."/>
            <person name="Ihrmark K."/>
            <person name="Kuo A."/>
            <person name="LaButti K."/>
            <person name="Lipzen A."/>
            <person name="Morin E."/>
            <person name="Grigoriev I.V."/>
            <person name="Henrissat B."/>
            <person name="Lindahl B."/>
            <person name="Martin F."/>
        </authorList>
    </citation>
    <scope>NUCLEOTIDE SEQUENCE</scope>
    <source>
        <strain evidence="2">JB14</strain>
    </source>
</reference>
<keyword evidence="1" id="KW-0732">Signal</keyword>
<dbReference type="Proteomes" id="UP000799118">
    <property type="component" value="Unassembled WGS sequence"/>
</dbReference>
<feature type="chain" id="PRO_5025381014" description="Spherulin 4-like cell surface protein" evidence="1">
    <location>
        <begin position="23"/>
        <end position="249"/>
    </location>
</feature>
<keyword evidence="3" id="KW-1185">Reference proteome</keyword>
<dbReference type="PANTHER" id="PTHR35040:SF9">
    <property type="entry name" value="4-LIKE CELL SURFACE PROTEIN, PUTATIVE (AFU_ORTHOLOGUE AFUA_4G14080)-RELATED"/>
    <property type="match status" value="1"/>
</dbReference>
<evidence type="ECO:0008006" key="4">
    <source>
        <dbReference type="Google" id="ProtNLM"/>
    </source>
</evidence>
<feature type="signal peptide" evidence="1">
    <location>
        <begin position="1"/>
        <end position="22"/>
    </location>
</feature>
<dbReference type="Pfam" id="PF12138">
    <property type="entry name" value="Spherulin4"/>
    <property type="match status" value="1"/>
</dbReference>
<dbReference type="OrthoDB" id="5342184at2759"/>
<dbReference type="PANTHER" id="PTHR35040">
    <property type="match status" value="1"/>
</dbReference>
<accession>A0A6A4GI63</accession>
<proteinExistence type="predicted"/>
<dbReference type="AlphaFoldDB" id="A0A6A4GI63"/>
<dbReference type="InterPro" id="IPR021986">
    <property type="entry name" value="Spherulin4"/>
</dbReference>
<organism evidence="2 3">
    <name type="scientific">Gymnopus androsaceus JB14</name>
    <dbReference type="NCBI Taxonomy" id="1447944"/>
    <lineage>
        <taxon>Eukaryota</taxon>
        <taxon>Fungi</taxon>
        <taxon>Dikarya</taxon>
        <taxon>Basidiomycota</taxon>
        <taxon>Agaricomycotina</taxon>
        <taxon>Agaricomycetes</taxon>
        <taxon>Agaricomycetidae</taxon>
        <taxon>Agaricales</taxon>
        <taxon>Marasmiineae</taxon>
        <taxon>Omphalotaceae</taxon>
        <taxon>Gymnopus</taxon>
    </lineage>
</organism>
<name>A0A6A4GI63_9AGAR</name>
<protein>
    <recommendedName>
        <fullName evidence="4">Spherulin 4-like cell surface protein</fullName>
    </recommendedName>
</protein>